<protein>
    <submittedName>
        <fullName evidence="4">Uncharacterized protein</fullName>
    </submittedName>
</protein>
<name>A0A1I8BX48_MELHA</name>
<evidence type="ECO:0000256" key="1">
    <source>
        <dbReference type="SAM" id="MobiDB-lite"/>
    </source>
</evidence>
<evidence type="ECO:0000313" key="4">
    <source>
        <dbReference type="WBParaSite" id="MhA1_Contig70.frz3.gene39"/>
    </source>
</evidence>
<sequence length="224" mass="25812">MLSREIENYYKYDEEKNKIGESTTTIMKSLTQSTTKLLTLSPTKEMSTSTVSQQSNEKRQDKEDKYKEAVEKLLENLRIARYRETTKVPTTIKSFPLLPLEQTLGFTAKEKQIRTTQPTPQMTKKTFSTLIKDEKTLGQTKGLIIPTKSQETTPVKTKQFTTIPQTEETILEQTLTEKQIKTTNKQKCQEEINSYKMLIIGIIINILIIFSLLSTMIYCCVMKC</sequence>
<dbReference type="WBParaSite" id="MhA1_Contig70.frz3.gene39">
    <property type="protein sequence ID" value="MhA1_Contig70.frz3.gene39"/>
    <property type="gene ID" value="MhA1_Contig70.frz3.gene39"/>
</dbReference>
<dbReference type="AlphaFoldDB" id="A0A1I8BX48"/>
<keyword evidence="2" id="KW-1133">Transmembrane helix</keyword>
<evidence type="ECO:0000313" key="3">
    <source>
        <dbReference type="Proteomes" id="UP000095281"/>
    </source>
</evidence>
<feature type="compositionally biased region" description="Polar residues" evidence="1">
    <location>
        <begin position="45"/>
        <end position="55"/>
    </location>
</feature>
<feature type="region of interest" description="Disordered" evidence="1">
    <location>
        <begin position="37"/>
        <end position="64"/>
    </location>
</feature>
<keyword evidence="3" id="KW-1185">Reference proteome</keyword>
<accession>A0A1I8BX48</accession>
<dbReference type="Proteomes" id="UP000095281">
    <property type="component" value="Unplaced"/>
</dbReference>
<keyword evidence="2" id="KW-0812">Transmembrane</keyword>
<feature type="transmembrane region" description="Helical" evidence="2">
    <location>
        <begin position="197"/>
        <end position="221"/>
    </location>
</feature>
<proteinExistence type="predicted"/>
<keyword evidence="2" id="KW-0472">Membrane</keyword>
<evidence type="ECO:0000256" key="2">
    <source>
        <dbReference type="SAM" id="Phobius"/>
    </source>
</evidence>
<organism evidence="3 4">
    <name type="scientific">Meloidogyne hapla</name>
    <name type="common">Root-knot nematode worm</name>
    <dbReference type="NCBI Taxonomy" id="6305"/>
    <lineage>
        <taxon>Eukaryota</taxon>
        <taxon>Metazoa</taxon>
        <taxon>Ecdysozoa</taxon>
        <taxon>Nematoda</taxon>
        <taxon>Chromadorea</taxon>
        <taxon>Rhabditida</taxon>
        <taxon>Tylenchina</taxon>
        <taxon>Tylenchomorpha</taxon>
        <taxon>Tylenchoidea</taxon>
        <taxon>Meloidogynidae</taxon>
        <taxon>Meloidogyninae</taxon>
        <taxon>Meloidogyne</taxon>
    </lineage>
</organism>
<reference evidence="4" key="1">
    <citation type="submission" date="2016-11" db="UniProtKB">
        <authorList>
            <consortium name="WormBaseParasite"/>
        </authorList>
    </citation>
    <scope>IDENTIFICATION</scope>
</reference>